<protein>
    <recommendedName>
        <fullName evidence="1">Protein kinase domain-containing protein</fullName>
    </recommendedName>
</protein>
<evidence type="ECO:0000259" key="1">
    <source>
        <dbReference type="PROSITE" id="PS50011"/>
    </source>
</evidence>
<evidence type="ECO:0000313" key="3">
    <source>
        <dbReference type="Proteomes" id="UP001229421"/>
    </source>
</evidence>
<dbReference type="Gene3D" id="3.30.200.20">
    <property type="entry name" value="Phosphorylase Kinase, domain 1"/>
    <property type="match status" value="1"/>
</dbReference>
<name>A0AAD8JZW3_TARER</name>
<dbReference type="GO" id="GO:0005524">
    <property type="term" value="F:ATP binding"/>
    <property type="evidence" value="ECO:0007669"/>
    <property type="project" value="InterPro"/>
</dbReference>
<sequence length="964" mass="108936">MEMRVVVVSTESLSLHWICDGYGTDTDTDNGTQSSTPDTAQMGGLDQVIEWVMALREIWADLSTKFSGDLDLAYEKLGMGTYKSDVFSVGIVLNFEAKIGDFGLSVFLSGSEEEYTWFSKTVAGTAFYIDPQYSKDAKLKKESDIYSFGVVMFEILCGTLAYDPKYTAKNKGLVLVARKHSEKETISEMVDPKIKEDITKAMFTSAKGPNQESLDTFIKIAYKCLAEAQNERPTMEVVVKELEKALFFEENRKDVLQIPLKDLQLATDNFSDENCIGKDGFWKAYRGEVSLAEGYAASIGVKRFFVTTEIADAFATELKILIEHKHENIISLLGYCEEGEEKIIVYEHALNGRLDEHLDKASLTWGKRLKICIDIASGLDFLHGGSMTGEVVILRDFKSMNILLDGDRNAKIASFGLSAIHPVDQETFDDETIVGTDAYIDPEYWRTGLLSKECDIYSFGIVLFEILLKRLAYSRDSKEQEDHLGALIKDLYKEGKLDDLKFEGTDEQIAPQSLTIFRRIAFQCLHYKREERPTAGEVLVQLKQALKIQEKGMDIVKIPFEDIKYVTDDFSDEKCIGRGKRGKKRLEIGIDVATGLDFLHGGVLRREGVLHRNIKSSNILLSSDWKAKITGFGHSLIRSKNHENNNVIEEAIGNIDPSYMDTCIINEAADIYSFGVVLFDLWCGRSARPSGSKLYKFDDWEHEGIKEQVASQSLSTFVYVASKCSCDDPNQRPTASEVVVQLKKALEFQVDYEIWEPKLPSDYKEIFLQSGNPEICNTEKKEDLYNMLYEGFLIQNGKVWFSLGSNNQRNEMVSATLFTYQNQSSQKWTHNRKSRYKIVKVTNEDIEKLKDAQLITRSNSNICQTQPFSVDNDEISELSKSLNGHSYQLSKLNGKESIMFSAKNVLRGSSMEEFDLTPSLQSRFGEVIEVLSEQIVANTKKAELPYFMLVSDEKLVQKLHSLGS</sequence>
<dbReference type="Pfam" id="PF00069">
    <property type="entry name" value="Pkinase"/>
    <property type="match status" value="3"/>
</dbReference>
<gene>
    <name evidence="2" type="ORF">QVD17_32473</name>
</gene>
<proteinExistence type="predicted"/>
<dbReference type="PANTHER" id="PTHR27003">
    <property type="entry name" value="OS07G0166700 PROTEIN"/>
    <property type="match status" value="1"/>
</dbReference>
<dbReference type="AlphaFoldDB" id="A0AAD8JZW3"/>
<dbReference type="GO" id="GO:0009506">
    <property type="term" value="C:plasmodesma"/>
    <property type="evidence" value="ECO:0007669"/>
    <property type="project" value="TreeGrafter"/>
</dbReference>
<dbReference type="GO" id="GO:0004714">
    <property type="term" value="F:transmembrane receptor protein tyrosine kinase activity"/>
    <property type="evidence" value="ECO:0007669"/>
    <property type="project" value="InterPro"/>
</dbReference>
<dbReference type="PANTHER" id="PTHR27003:SF471">
    <property type="entry name" value="VASCULAR ENDOTHELIAL GROWTH FACTOR RECEPTOR 2 (VEGFR2)-RELATED"/>
    <property type="match status" value="1"/>
</dbReference>
<dbReference type="InterPro" id="IPR045272">
    <property type="entry name" value="ANXUR1/2-like"/>
</dbReference>
<dbReference type="EMBL" id="JAUHHV010000009">
    <property type="protein sequence ID" value="KAK1411761.1"/>
    <property type="molecule type" value="Genomic_DNA"/>
</dbReference>
<organism evidence="2 3">
    <name type="scientific">Tagetes erecta</name>
    <name type="common">African marigold</name>
    <dbReference type="NCBI Taxonomy" id="13708"/>
    <lineage>
        <taxon>Eukaryota</taxon>
        <taxon>Viridiplantae</taxon>
        <taxon>Streptophyta</taxon>
        <taxon>Embryophyta</taxon>
        <taxon>Tracheophyta</taxon>
        <taxon>Spermatophyta</taxon>
        <taxon>Magnoliopsida</taxon>
        <taxon>eudicotyledons</taxon>
        <taxon>Gunneridae</taxon>
        <taxon>Pentapetalae</taxon>
        <taxon>asterids</taxon>
        <taxon>campanulids</taxon>
        <taxon>Asterales</taxon>
        <taxon>Asteraceae</taxon>
        <taxon>Asteroideae</taxon>
        <taxon>Heliantheae alliance</taxon>
        <taxon>Tageteae</taxon>
        <taxon>Tagetes</taxon>
    </lineage>
</organism>
<reference evidence="2" key="1">
    <citation type="journal article" date="2023" name="bioRxiv">
        <title>Improved chromosome-level genome assembly for marigold (Tagetes erecta).</title>
        <authorList>
            <person name="Jiang F."/>
            <person name="Yuan L."/>
            <person name="Wang S."/>
            <person name="Wang H."/>
            <person name="Xu D."/>
            <person name="Wang A."/>
            <person name="Fan W."/>
        </authorList>
    </citation>
    <scope>NUCLEOTIDE SEQUENCE</scope>
    <source>
        <strain evidence="2">WSJ</strain>
        <tissue evidence="2">Leaf</tissue>
    </source>
</reference>
<feature type="domain" description="Protein kinase" evidence="1">
    <location>
        <begin position="1"/>
        <end position="248"/>
    </location>
</feature>
<evidence type="ECO:0000313" key="2">
    <source>
        <dbReference type="EMBL" id="KAK1411761.1"/>
    </source>
</evidence>
<dbReference type="GO" id="GO:0005886">
    <property type="term" value="C:plasma membrane"/>
    <property type="evidence" value="ECO:0007669"/>
    <property type="project" value="TreeGrafter"/>
</dbReference>
<comment type="caution">
    <text evidence="2">The sequence shown here is derived from an EMBL/GenBank/DDBJ whole genome shotgun (WGS) entry which is preliminary data.</text>
</comment>
<feature type="domain" description="Protein kinase" evidence="1">
    <location>
        <begin position="270"/>
        <end position="546"/>
    </location>
</feature>
<dbReference type="Gene3D" id="1.10.510.10">
    <property type="entry name" value="Transferase(Phosphotransferase) domain 1"/>
    <property type="match status" value="3"/>
</dbReference>
<accession>A0AAD8JZW3</accession>
<dbReference type="SUPFAM" id="SSF56112">
    <property type="entry name" value="Protein kinase-like (PK-like)"/>
    <property type="match status" value="3"/>
</dbReference>
<dbReference type="InterPro" id="IPR011009">
    <property type="entry name" value="Kinase-like_dom_sf"/>
</dbReference>
<keyword evidence="3" id="KW-1185">Reference proteome</keyword>
<dbReference type="PROSITE" id="PS50011">
    <property type="entry name" value="PROTEIN_KINASE_DOM"/>
    <property type="match status" value="2"/>
</dbReference>
<dbReference type="InterPro" id="IPR000719">
    <property type="entry name" value="Prot_kinase_dom"/>
</dbReference>
<dbReference type="Proteomes" id="UP001229421">
    <property type="component" value="Unassembled WGS sequence"/>
</dbReference>